<keyword evidence="3" id="KW-1185">Reference proteome</keyword>
<evidence type="ECO:0000256" key="1">
    <source>
        <dbReference type="SAM" id="Phobius"/>
    </source>
</evidence>
<gene>
    <name evidence="2" type="ORF">FHP88_12915</name>
</gene>
<comment type="caution">
    <text evidence="2">The sequence shown here is derived from an EMBL/GenBank/DDBJ whole genome shotgun (WGS) entry which is preliminary data.</text>
</comment>
<evidence type="ECO:0000313" key="3">
    <source>
        <dbReference type="Proteomes" id="UP000316649"/>
    </source>
</evidence>
<dbReference type="AlphaFoldDB" id="A0A558DUN4"/>
<keyword evidence="1" id="KW-1133">Transmembrane helix</keyword>
<evidence type="ECO:0000313" key="2">
    <source>
        <dbReference type="EMBL" id="TVO72489.1"/>
    </source>
</evidence>
<dbReference type="Proteomes" id="UP000316649">
    <property type="component" value="Unassembled WGS sequence"/>
</dbReference>
<dbReference type="RefSeq" id="WP_144359493.1">
    <property type="nucleotide sequence ID" value="NZ_VMNH01000016.1"/>
</dbReference>
<proteinExistence type="predicted"/>
<accession>A0A558DUN4</accession>
<dbReference type="Pfam" id="PF14333">
    <property type="entry name" value="DUF4389"/>
    <property type="match status" value="1"/>
</dbReference>
<dbReference type="OrthoDB" id="5766995at2"/>
<reference evidence="2 3" key="1">
    <citation type="submission" date="2019-07" db="EMBL/GenBank/DDBJ databases">
        <title>The pathways for chlorine oxyanion respiration interact through the shared metabolite chlorate.</title>
        <authorList>
            <person name="Barnum T.P."/>
            <person name="Cheng Y."/>
            <person name="Hill K.A."/>
            <person name="Lucas L.N."/>
            <person name="Carlson H.K."/>
            <person name="Coates J.D."/>
        </authorList>
    </citation>
    <scope>NUCLEOTIDE SEQUENCE [LARGE SCALE GENOMIC DNA]</scope>
    <source>
        <strain evidence="2 3">BK-1</strain>
    </source>
</reference>
<sequence>MNAEVNPEAKTENNPIWYRGLYMLLFLLIIGIAKGIVFVVAVVQFILVAVNKAPNDPLRKFGQGLSTYLYDINQYLVFNTEHKPFPFDDWKSEPPKREEIVIDQDMEYQDGQ</sequence>
<dbReference type="InterPro" id="IPR025498">
    <property type="entry name" value="DUF4389"/>
</dbReference>
<organism evidence="2 3">
    <name type="scientific">Sedimenticola selenatireducens</name>
    <dbReference type="NCBI Taxonomy" id="191960"/>
    <lineage>
        <taxon>Bacteria</taxon>
        <taxon>Pseudomonadati</taxon>
        <taxon>Pseudomonadota</taxon>
        <taxon>Gammaproteobacteria</taxon>
        <taxon>Chromatiales</taxon>
        <taxon>Sedimenticolaceae</taxon>
        <taxon>Sedimenticola</taxon>
    </lineage>
</organism>
<feature type="transmembrane region" description="Helical" evidence="1">
    <location>
        <begin position="20"/>
        <end position="50"/>
    </location>
</feature>
<keyword evidence="1" id="KW-0812">Transmembrane</keyword>
<protein>
    <submittedName>
        <fullName evidence="2">DUF4389 domain-containing protein</fullName>
    </submittedName>
</protein>
<keyword evidence="1" id="KW-0472">Membrane</keyword>
<name>A0A558DUN4_9GAMM</name>
<dbReference type="EMBL" id="VMNH01000016">
    <property type="protein sequence ID" value="TVO72489.1"/>
    <property type="molecule type" value="Genomic_DNA"/>
</dbReference>